<organism evidence="4 5">
    <name type="scientific">Nocardia thailandica</name>
    <dbReference type="NCBI Taxonomy" id="257275"/>
    <lineage>
        <taxon>Bacteria</taxon>
        <taxon>Bacillati</taxon>
        <taxon>Actinomycetota</taxon>
        <taxon>Actinomycetes</taxon>
        <taxon>Mycobacteriales</taxon>
        <taxon>Nocardiaceae</taxon>
        <taxon>Nocardia</taxon>
    </lineage>
</organism>
<accession>A0ABW6PHW0</accession>
<evidence type="ECO:0000256" key="2">
    <source>
        <dbReference type="ARBA" id="ARBA00023239"/>
    </source>
</evidence>
<gene>
    <name evidence="4" type="ORF">ACFYTF_03815</name>
</gene>
<reference evidence="4 5" key="1">
    <citation type="submission" date="2024-10" db="EMBL/GenBank/DDBJ databases">
        <title>The Natural Products Discovery Center: Release of the First 8490 Sequenced Strains for Exploring Actinobacteria Biosynthetic Diversity.</title>
        <authorList>
            <person name="Kalkreuter E."/>
            <person name="Kautsar S.A."/>
            <person name="Yang D."/>
            <person name="Bader C.D."/>
            <person name="Teijaro C.N."/>
            <person name="Fluegel L."/>
            <person name="Davis C.M."/>
            <person name="Simpson J.R."/>
            <person name="Lauterbach L."/>
            <person name="Steele A.D."/>
            <person name="Gui C."/>
            <person name="Meng S."/>
            <person name="Li G."/>
            <person name="Viehrig K."/>
            <person name="Ye F."/>
            <person name="Su P."/>
            <person name="Kiefer A.F."/>
            <person name="Nichols A."/>
            <person name="Cepeda A.J."/>
            <person name="Yan W."/>
            <person name="Fan B."/>
            <person name="Jiang Y."/>
            <person name="Adhikari A."/>
            <person name="Zheng C.-J."/>
            <person name="Schuster L."/>
            <person name="Cowan T.M."/>
            <person name="Smanski M.J."/>
            <person name="Chevrette M.G."/>
            <person name="De Carvalho L.P.S."/>
            <person name="Shen B."/>
        </authorList>
    </citation>
    <scope>NUCLEOTIDE SEQUENCE [LARGE SCALE GENOMIC DNA]</scope>
    <source>
        <strain evidence="4 5">NPDC004045</strain>
    </source>
</reference>
<dbReference type="InterPro" id="IPR002762">
    <property type="entry name" value="CbiX-like"/>
</dbReference>
<name>A0ABW6PHW0_9NOCA</name>
<dbReference type="PANTHER" id="PTHR33542">
    <property type="entry name" value="SIROHYDROCHLORIN FERROCHELATASE, CHLOROPLASTIC"/>
    <property type="match status" value="1"/>
</dbReference>
<protein>
    <submittedName>
        <fullName evidence="4">Sirohydrochlorin chelatase</fullName>
    </submittedName>
</protein>
<evidence type="ECO:0000256" key="3">
    <source>
        <dbReference type="SAM" id="MobiDB-lite"/>
    </source>
</evidence>
<keyword evidence="2" id="KW-0456">Lyase</keyword>
<dbReference type="Gene3D" id="3.40.50.1400">
    <property type="match status" value="2"/>
</dbReference>
<comment type="caution">
    <text evidence="4">The sequence shown here is derived from an EMBL/GenBank/DDBJ whole genome shotgun (WGS) entry which is preliminary data.</text>
</comment>
<evidence type="ECO:0000313" key="5">
    <source>
        <dbReference type="Proteomes" id="UP001601444"/>
    </source>
</evidence>
<proteinExistence type="predicted"/>
<sequence length="264" mass="26911">MRSPLAPARGTTSVPGGRGEGVSGPALILVAHGSRDPRSAATVAEVGELVTRQFPAVDVRTAFLDLNTPSVEQVADAVAADGHAHAVAVPLLLGRAFHARVDLPGLLAGARHRHPALAITQAGVLGPDPRLVAALCERVAEVAGGPDPDLGIAVAAVGSTRPGADRRTAAVAAAVADLTGCRTEICFATTAPTVDAAVGRLRARGARRVVVAPWFLAPGLLTDRLRSRTPDLAHALPLGAHPAVAEVIGERFRRAAAQPLTLSA</sequence>
<keyword evidence="1" id="KW-0479">Metal-binding</keyword>
<evidence type="ECO:0000313" key="4">
    <source>
        <dbReference type="EMBL" id="MFF0541943.1"/>
    </source>
</evidence>
<dbReference type="SUPFAM" id="SSF53800">
    <property type="entry name" value="Chelatase"/>
    <property type="match status" value="1"/>
</dbReference>
<dbReference type="EMBL" id="JBIAMX010000002">
    <property type="protein sequence ID" value="MFF0541943.1"/>
    <property type="molecule type" value="Genomic_DNA"/>
</dbReference>
<dbReference type="CDD" id="cd03416">
    <property type="entry name" value="CbiX_SirB_N"/>
    <property type="match status" value="1"/>
</dbReference>
<dbReference type="RefSeq" id="WP_387698987.1">
    <property type="nucleotide sequence ID" value="NZ_JBIAMX010000002.1"/>
</dbReference>
<keyword evidence="5" id="KW-1185">Reference proteome</keyword>
<evidence type="ECO:0000256" key="1">
    <source>
        <dbReference type="ARBA" id="ARBA00022723"/>
    </source>
</evidence>
<dbReference type="InterPro" id="IPR050963">
    <property type="entry name" value="Sirohydro_Cobaltochel/CbiX"/>
</dbReference>
<feature type="region of interest" description="Disordered" evidence="3">
    <location>
        <begin position="1"/>
        <end position="20"/>
    </location>
</feature>
<dbReference type="PANTHER" id="PTHR33542:SF5">
    <property type="entry name" value="FERROCHELATASE CHE1"/>
    <property type="match status" value="1"/>
</dbReference>
<dbReference type="Pfam" id="PF01903">
    <property type="entry name" value="CbiX"/>
    <property type="match status" value="2"/>
</dbReference>
<dbReference type="Proteomes" id="UP001601444">
    <property type="component" value="Unassembled WGS sequence"/>
</dbReference>